<evidence type="ECO:0000256" key="5">
    <source>
        <dbReference type="ARBA" id="ARBA00023277"/>
    </source>
</evidence>
<proteinExistence type="inferred from homology"/>
<dbReference type="GO" id="GO:0033926">
    <property type="term" value="F:endo-alpha-N-acetylgalactosaminidase activity"/>
    <property type="evidence" value="ECO:0007669"/>
    <property type="project" value="InterPro"/>
</dbReference>
<dbReference type="EMBL" id="CP046415">
    <property type="protein sequence ID" value="QGT77572.1"/>
    <property type="molecule type" value="Genomic_DNA"/>
</dbReference>
<dbReference type="SUPFAM" id="SSF48208">
    <property type="entry name" value="Six-hairpin glycosidases"/>
    <property type="match status" value="1"/>
</dbReference>
<dbReference type="Gene3D" id="1.50.10.10">
    <property type="match status" value="1"/>
</dbReference>
<dbReference type="Proteomes" id="UP000427716">
    <property type="component" value="Chromosome"/>
</dbReference>
<dbReference type="KEGG" id="ghl:GM160_01000"/>
<evidence type="ECO:0000256" key="4">
    <source>
        <dbReference type="ARBA" id="ARBA00022801"/>
    </source>
</evidence>
<dbReference type="PANTHER" id="PTHR31916">
    <property type="match status" value="1"/>
</dbReference>
<evidence type="ECO:0000256" key="7">
    <source>
        <dbReference type="SAM" id="MobiDB-lite"/>
    </source>
</evidence>
<evidence type="ECO:0000313" key="9">
    <source>
        <dbReference type="Proteomes" id="UP000427716"/>
    </source>
</evidence>
<feature type="region of interest" description="Disordered" evidence="7">
    <location>
        <begin position="478"/>
        <end position="500"/>
    </location>
</feature>
<evidence type="ECO:0000256" key="1">
    <source>
        <dbReference type="ARBA" id="ARBA00000094"/>
    </source>
</evidence>
<evidence type="ECO:0000256" key="2">
    <source>
        <dbReference type="ARBA" id="ARBA00007671"/>
    </source>
</evidence>
<dbReference type="RefSeq" id="WP_136867989.1">
    <property type="nucleotide sequence ID" value="NZ_CP046415.1"/>
</dbReference>
<dbReference type="GO" id="GO:0005987">
    <property type="term" value="P:sucrose catabolic process"/>
    <property type="evidence" value="ECO:0007669"/>
    <property type="project" value="TreeGrafter"/>
</dbReference>
<dbReference type="EC" id="3.2.1.26" evidence="3"/>
<dbReference type="PANTHER" id="PTHR31916:SF28">
    <property type="entry name" value="NEUTRAL_ALKALINE INVERTASE 3, CHLOROPLASTIC"/>
    <property type="match status" value="1"/>
</dbReference>
<organism evidence="8 9">
    <name type="scientific">Guyparkeria halophila</name>
    <dbReference type="NCBI Taxonomy" id="47960"/>
    <lineage>
        <taxon>Bacteria</taxon>
        <taxon>Pseudomonadati</taxon>
        <taxon>Pseudomonadota</taxon>
        <taxon>Gammaproteobacteria</taxon>
        <taxon>Chromatiales</taxon>
        <taxon>Thioalkalibacteraceae</taxon>
        <taxon>Guyparkeria</taxon>
    </lineage>
</organism>
<gene>
    <name evidence="8" type="ORF">GM160_01000</name>
</gene>
<dbReference type="GO" id="GO:0004575">
    <property type="term" value="F:sucrose alpha-glucosidase activity"/>
    <property type="evidence" value="ECO:0007669"/>
    <property type="project" value="TreeGrafter"/>
</dbReference>
<evidence type="ECO:0000313" key="8">
    <source>
        <dbReference type="EMBL" id="QGT77572.1"/>
    </source>
</evidence>
<comment type="similarity">
    <text evidence="2">Belongs to the glycosyl hydrolase 100 family.</text>
</comment>
<protein>
    <recommendedName>
        <fullName evidence="3">beta-fructofuranosidase</fullName>
        <ecNumber evidence="3">3.2.1.26</ecNumber>
    </recommendedName>
</protein>
<comment type="catalytic activity">
    <reaction evidence="1">
        <text>Hydrolysis of terminal non-reducing beta-D-fructofuranoside residues in beta-D-fructofuranosides.</text>
        <dbReference type="EC" id="3.2.1.26"/>
    </reaction>
</comment>
<dbReference type="InterPro" id="IPR008928">
    <property type="entry name" value="6-hairpin_glycosidase_sf"/>
</dbReference>
<dbReference type="InterPro" id="IPR012341">
    <property type="entry name" value="6hp_glycosidase-like_sf"/>
</dbReference>
<keyword evidence="5" id="KW-0119">Carbohydrate metabolism</keyword>
<reference evidence="8 9" key="1">
    <citation type="submission" date="2019-11" db="EMBL/GenBank/DDBJ databases">
        <authorList>
            <person name="Zhang J."/>
            <person name="Sun C."/>
        </authorList>
    </citation>
    <scope>NUCLEOTIDE SEQUENCE [LARGE SCALE GENOMIC DNA]</scope>
    <source>
        <strain evidence="9">sp2</strain>
    </source>
</reference>
<keyword evidence="4" id="KW-0378">Hydrolase</keyword>
<evidence type="ECO:0000256" key="6">
    <source>
        <dbReference type="ARBA" id="ARBA00023295"/>
    </source>
</evidence>
<dbReference type="Pfam" id="PF12899">
    <property type="entry name" value="Glyco_hydro_100"/>
    <property type="match status" value="1"/>
</dbReference>
<sequence length="500" mass="56399">MNERPSSSRATEPLHASRHCFAQPRFADESAVLADAYRLLDDAVIRYQGHPVGTMASLDPRAPAENYRDCFVRDFVSAAFLMLLEGRSDVVREFLAMILRMRGQQEELEGQQVAPGVLPASFRVVTLDDGSEQLSADFGDRAIGRVAPVDSMMWWAVLLRAYVRFTGDTAFAHTPEVQRGLRMILSLCLQSRFEVFPTLLVPDGSFMIDRRMGVNGHPLEIQALFDMTLRAADLLTIDEGSHWLIDLARRRRGVLRDYVRRYYWLDLDVLNEVHRFSTEKFGHDVDNVFNIYPESIPEWVADWLPDDGGYFVGNLGPGRIDFRFFSQGNFLATTTGLATAEQGGLLMHTVTERWDDLVGQMPVKLVYPPVRGAEWRLMTGSDPKNVPWSYHNGGNWPVLVWPMVAAALVADRQDLGERAFRVAERRLMADNWPEYYDGRHGRLIGRRANLHQVWSATGLLLARHLLADPGRLVELALTEDEDSAPGNGRGGSAQREQGDD</sequence>
<keyword evidence="6" id="KW-0326">Glycosidase</keyword>
<accession>A0A6I6D862</accession>
<dbReference type="InterPro" id="IPR024746">
    <property type="entry name" value="Glyco_hydro_100"/>
</dbReference>
<dbReference type="AlphaFoldDB" id="A0A6I6D862"/>
<name>A0A6I6D862_9GAMM</name>
<keyword evidence="9" id="KW-1185">Reference proteome</keyword>
<evidence type="ECO:0000256" key="3">
    <source>
        <dbReference type="ARBA" id="ARBA00012758"/>
    </source>
</evidence>